<organism evidence="5">
    <name type="scientific">Schistocephalus solidus</name>
    <name type="common">Tapeworm</name>
    <dbReference type="NCBI Taxonomy" id="70667"/>
    <lineage>
        <taxon>Eukaryota</taxon>
        <taxon>Metazoa</taxon>
        <taxon>Spiralia</taxon>
        <taxon>Lophotrochozoa</taxon>
        <taxon>Platyhelminthes</taxon>
        <taxon>Cestoda</taxon>
        <taxon>Eucestoda</taxon>
        <taxon>Diphyllobothriidea</taxon>
        <taxon>Diphyllobothriidae</taxon>
        <taxon>Schistocephalus</taxon>
    </lineage>
</organism>
<evidence type="ECO:0000259" key="4">
    <source>
        <dbReference type="Pfam" id="PF01266"/>
    </source>
</evidence>
<dbReference type="InterPro" id="IPR006076">
    <property type="entry name" value="FAD-dep_OxRdtase"/>
</dbReference>
<sequence length="455" mass="51105">LVIGGGVIGWAVAYWIRFLSRTTVTVVERDPTMSRSSSVLSLATLRTQFSEVENIQMSLFGAEFLREVEEYLRSTPEEMASVNFVPHGHLILADEKGVEVLNENAQIQSQVPPFVVDPCFILGLSRCPALSCRLQKWLNVGPGWILLTSAWPPSPTCPLAARTHHCVPFLGERYEGWFDPWLLIRHLRNKAHVFGANFVVGDVKSFTHHKAIPTTHFHDRPKRPSMSTPYLNEAVIALPNGSQTKMAFHTCVNAAGPWAADIVTLALRDFDEPMLRLPVEKRKQNIFVVRPDYSAASSTQLPGIDSPILLDHSGLFMQRQGLSGDFAVCMNPCRTQKGHPDKEDFEVDYSEFTEQIQPRLANRIPAMATAKIRSAWAYLNDYNSLDQSLIIGPHPFINNLILANGASGLSTQQSIAIGRAVAEYVHYRHFKSIDLTRFSFDRFYLDLPISERNTF</sequence>
<evidence type="ECO:0000256" key="3">
    <source>
        <dbReference type="ARBA" id="ARBA00046185"/>
    </source>
</evidence>
<accession>A0A183SYK9</accession>
<name>A0A183SYK9_SCHSO</name>
<dbReference type="GO" id="GO:0032981">
    <property type="term" value="P:mitochondrial respiratory chain complex I assembly"/>
    <property type="evidence" value="ECO:0007669"/>
    <property type="project" value="TreeGrafter"/>
</dbReference>
<dbReference type="WBParaSite" id="SSLN_0000966201-mRNA-1">
    <property type="protein sequence ID" value="SSLN_0000966201-mRNA-1"/>
    <property type="gene ID" value="SSLN_0000966201"/>
</dbReference>
<dbReference type="Pfam" id="PF01266">
    <property type="entry name" value="DAO"/>
    <property type="match status" value="1"/>
</dbReference>
<proteinExistence type="predicted"/>
<evidence type="ECO:0000256" key="1">
    <source>
        <dbReference type="ARBA" id="ARBA00023002"/>
    </source>
</evidence>
<evidence type="ECO:0000256" key="2">
    <source>
        <dbReference type="ARBA" id="ARBA00039785"/>
    </source>
</evidence>
<evidence type="ECO:0000313" key="5">
    <source>
        <dbReference type="WBParaSite" id="SSLN_0000966201-mRNA-1"/>
    </source>
</evidence>
<comment type="function">
    <text evidence="3">Required for the assembly of the mitochondrial membrane respiratory chain NADH dehydrogenase (Complex I). Involved in mid-late stages of complex I assembly.</text>
</comment>
<feature type="domain" description="FAD dependent oxidoreductase" evidence="4">
    <location>
        <begin position="1"/>
        <end position="423"/>
    </location>
</feature>
<dbReference type="Gene3D" id="3.50.50.60">
    <property type="entry name" value="FAD/NAD(P)-binding domain"/>
    <property type="match status" value="2"/>
</dbReference>
<dbReference type="Gene3D" id="3.30.9.10">
    <property type="entry name" value="D-Amino Acid Oxidase, subunit A, domain 2"/>
    <property type="match status" value="2"/>
</dbReference>
<dbReference type="SUPFAM" id="SSF51905">
    <property type="entry name" value="FAD/NAD(P)-binding domain"/>
    <property type="match status" value="1"/>
</dbReference>
<dbReference type="GO" id="GO:0005739">
    <property type="term" value="C:mitochondrion"/>
    <property type="evidence" value="ECO:0007669"/>
    <property type="project" value="GOC"/>
</dbReference>
<dbReference type="PANTHER" id="PTHR13847">
    <property type="entry name" value="SARCOSINE DEHYDROGENASE-RELATED"/>
    <property type="match status" value="1"/>
</dbReference>
<dbReference type="InterPro" id="IPR036188">
    <property type="entry name" value="FAD/NAD-bd_sf"/>
</dbReference>
<dbReference type="PANTHER" id="PTHR13847:SF287">
    <property type="entry name" value="FAD-DEPENDENT OXIDOREDUCTASE DOMAIN-CONTAINING PROTEIN 1"/>
    <property type="match status" value="1"/>
</dbReference>
<keyword evidence="1" id="KW-0560">Oxidoreductase</keyword>
<dbReference type="AlphaFoldDB" id="A0A183SYK9"/>
<dbReference type="GO" id="GO:0016491">
    <property type="term" value="F:oxidoreductase activity"/>
    <property type="evidence" value="ECO:0007669"/>
    <property type="project" value="UniProtKB-KW"/>
</dbReference>
<protein>
    <recommendedName>
        <fullName evidence="2">FAD-dependent oxidoreductase domain-containing protein 1</fullName>
    </recommendedName>
</protein>
<reference evidence="5" key="1">
    <citation type="submission" date="2016-06" db="UniProtKB">
        <authorList>
            <consortium name="WormBaseParasite"/>
        </authorList>
    </citation>
    <scope>IDENTIFICATION</scope>
</reference>